<feature type="domain" description="DUF3857" evidence="3">
    <location>
        <begin position="69"/>
        <end position="220"/>
    </location>
</feature>
<accession>R7ZKV3</accession>
<evidence type="ECO:0000313" key="4">
    <source>
        <dbReference type="EMBL" id="EON74720.1"/>
    </source>
</evidence>
<proteinExistence type="predicted"/>
<keyword evidence="1" id="KW-0175">Coiled coil</keyword>
<dbReference type="Pfam" id="PF01841">
    <property type="entry name" value="Transglut_core"/>
    <property type="match status" value="1"/>
</dbReference>
<dbReference type="OrthoDB" id="98874at2"/>
<keyword evidence="5" id="KW-1185">Reference proteome</keyword>
<reference evidence="4 5" key="1">
    <citation type="submission" date="2013-02" db="EMBL/GenBank/DDBJ databases">
        <title>A novel strain isolated from Lonar lake, Maharashtra, India.</title>
        <authorList>
            <person name="Singh A."/>
        </authorList>
    </citation>
    <scope>NUCLEOTIDE SEQUENCE [LARGE SCALE GENOMIC DNA]</scope>
    <source>
        <strain evidence="4 5">AK24</strain>
    </source>
</reference>
<evidence type="ECO:0008006" key="6">
    <source>
        <dbReference type="Google" id="ProtNLM"/>
    </source>
</evidence>
<dbReference type="InterPro" id="IPR002931">
    <property type="entry name" value="Transglutaminase-like"/>
</dbReference>
<evidence type="ECO:0000256" key="1">
    <source>
        <dbReference type="SAM" id="Coils"/>
    </source>
</evidence>
<organism evidence="4 5">
    <name type="scientific">Lunatimonas lonarensis</name>
    <dbReference type="NCBI Taxonomy" id="1232681"/>
    <lineage>
        <taxon>Bacteria</taxon>
        <taxon>Pseudomonadati</taxon>
        <taxon>Bacteroidota</taxon>
        <taxon>Cytophagia</taxon>
        <taxon>Cytophagales</taxon>
        <taxon>Cyclobacteriaceae</taxon>
    </lineage>
</organism>
<dbReference type="Pfam" id="PF12969">
    <property type="entry name" value="DUF3857"/>
    <property type="match status" value="1"/>
</dbReference>
<sequence>MKSIHFYPLLLAGILILCHSALGQQSKYGKYQASEWELTEVPFEPDADAVVLDEENISFISNYVLLSEINRRFKVLKESGKSIGDVVIRYYAKDQIETIQKLRAQIVQLENGQEKVTKLGKDDYFEVDAGNGWREIRFTFPNVQTGSILEYSYTKRDKSIVFIDGWVFQNHIPTLRSTYHFDIPAELEYRMLGQGFNVITSNYRKDKGSYQWNLTNLPSIKEEPYMNNPGDYLEKVQFQLAKHETQSQSMGIVQSNSTRYFRDWQDLGNWFMNEKSFTTYLKPDRNTQRSLVQEPASDQSPLDLIQKIYQHVTDNFTYNEKPGVFPSQTLKATLDLRTGKRSDINLALLAYLRANGIEAFPLLISSKGNGRSHLVHAPFADQFNQLILAINTGEKLIYADATQKNHPLGYLSLPSLVHEAFILRDPGSGLIEIQVPHLSGFNQFVNVKWDEAGYFKKESSFRFYDYDALAMGGLKTDAEKAEFRKKIVTVEDDQVISIKSELTSSLNKLTHESTLTTKMVAPESAPLHVLPFATTRWKENPFTSDTRNFPVDFNYTVTDRFSFKMDIPEGYELDDFPENINLTIPDGTMLFSYLVTAVGAIVQVNMVLQIKQEYVDAEQYPHLKYFMDVVTSKLKEPVILRKTDHQATASNHP</sequence>
<dbReference type="SUPFAM" id="SSF54001">
    <property type="entry name" value="Cysteine proteinases"/>
    <property type="match status" value="1"/>
</dbReference>
<evidence type="ECO:0000259" key="3">
    <source>
        <dbReference type="Pfam" id="PF12969"/>
    </source>
</evidence>
<dbReference type="InterPro" id="IPR024618">
    <property type="entry name" value="DUF3857"/>
</dbReference>
<evidence type="ECO:0000313" key="5">
    <source>
        <dbReference type="Proteomes" id="UP000013909"/>
    </source>
</evidence>
<dbReference type="Gene3D" id="3.10.620.30">
    <property type="match status" value="1"/>
</dbReference>
<dbReference type="Proteomes" id="UP000013909">
    <property type="component" value="Unassembled WGS sequence"/>
</dbReference>
<protein>
    <recommendedName>
        <fullName evidence="6">DUF3857 domain-containing protein</fullName>
    </recommendedName>
</protein>
<dbReference type="RefSeq" id="WP_010856942.1">
    <property type="nucleotide sequence ID" value="NZ_AQHR01000126.1"/>
</dbReference>
<dbReference type="Gene3D" id="2.60.40.3140">
    <property type="match status" value="1"/>
</dbReference>
<feature type="domain" description="Transglutaminase-like" evidence="2">
    <location>
        <begin position="293"/>
        <end position="359"/>
    </location>
</feature>
<dbReference type="EMBL" id="AQHR01000126">
    <property type="protein sequence ID" value="EON74720.1"/>
    <property type="molecule type" value="Genomic_DNA"/>
</dbReference>
<dbReference type="InterPro" id="IPR038765">
    <property type="entry name" value="Papain-like_cys_pep_sf"/>
</dbReference>
<dbReference type="PATRIC" id="fig|1288963.3.peg.4818"/>
<evidence type="ECO:0000259" key="2">
    <source>
        <dbReference type="Pfam" id="PF01841"/>
    </source>
</evidence>
<feature type="coiled-coil region" evidence="1">
    <location>
        <begin position="92"/>
        <end position="119"/>
    </location>
</feature>
<dbReference type="STRING" id="1232681.ADIS_4831"/>
<gene>
    <name evidence="4" type="ORF">ADIS_4831</name>
</gene>
<dbReference type="AlphaFoldDB" id="R7ZKV3"/>
<dbReference type="Gene3D" id="2.60.120.1130">
    <property type="match status" value="1"/>
</dbReference>
<name>R7ZKV3_9BACT</name>
<comment type="caution">
    <text evidence="4">The sequence shown here is derived from an EMBL/GenBank/DDBJ whole genome shotgun (WGS) entry which is preliminary data.</text>
</comment>